<comment type="caution">
    <text evidence="1">The sequence shown here is derived from an EMBL/GenBank/DDBJ whole genome shotgun (WGS) entry which is preliminary data.</text>
</comment>
<reference evidence="2" key="1">
    <citation type="journal article" date="2019" name="Int. J. Syst. Evol. Microbiol.">
        <title>The Global Catalogue of Microorganisms (GCM) 10K type strain sequencing project: providing services to taxonomists for standard genome sequencing and annotation.</title>
        <authorList>
            <consortium name="The Broad Institute Genomics Platform"/>
            <consortium name="The Broad Institute Genome Sequencing Center for Infectious Disease"/>
            <person name="Wu L."/>
            <person name="Ma J."/>
        </authorList>
    </citation>
    <scope>NUCLEOTIDE SEQUENCE [LARGE SCALE GENOMIC DNA]</scope>
    <source>
        <strain evidence="2">CCUG 2113</strain>
    </source>
</reference>
<evidence type="ECO:0000313" key="2">
    <source>
        <dbReference type="Proteomes" id="UP001595693"/>
    </source>
</evidence>
<protein>
    <submittedName>
        <fullName evidence="1">PP0621 family protein</fullName>
    </submittedName>
</protein>
<gene>
    <name evidence="1" type="ORF">ACFOW3_23395</name>
</gene>
<dbReference type="RefSeq" id="WP_055395021.1">
    <property type="nucleotide sequence ID" value="NZ_JAMXAX010000164.1"/>
</dbReference>
<keyword evidence="2" id="KW-1185">Reference proteome</keyword>
<name>A0ABV8DGC9_9BURK</name>
<organism evidence="1 2">
    <name type="scientific">Acidovorax facilis</name>
    <dbReference type="NCBI Taxonomy" id="12917"/>
    <lineage>
        <taxon>Bacteria</taxon>
        <taxon>Pseudomonadati</taxon>
        <taxon>Pseudomonadota</taxon>
        <taxon>Betaproteobacteria</taxon>
        <taxon>Burkholderiales</taxon>
        <taxon>Comamonadaceae</taxon>
        <taxon>Acidovorax</taxon>
    </lineage>
</organism>
<accession>A0ABV8DGC9</accession>
<sequence length="75" mass="8086">MKYLVLLVVLAIAIGIWRSRRAPDANASKPPAPPLALPQNMLACAHCGVHIPQADALMVGEQAYCCTEHRRLGPV</sequence>
<dbReference type="EMBL" id="JBHSAJ010000068">
    <property type="protein sequence ID" value="MFC3937579.1"/>
    <property type="molecule type" value="Genomic_DNA"/>
</dbReference>
<dbReference type="NCBIfam" id="NF041023">
    <property type="entry name" value="PP0621_fam"/>
    <property type="match status" value="1"/>
</dbReference>
<evidence type="ECO:0000313" key="1">
    <source>
        <dbReference type="EMBL" id="MFC3937579.1"/>
    </source>
</evidence>
<proteinExistence type="predicted"/>
<dbReference type="InterPro" id="IPR049708">
    <property type="entry name" value="PP0621-like"/>
</dbReference>
<dbReference type="Proteomes" id="UP001595693">
    <property type="component" value="Unassembled WGS sequence"/>
</dbReference>